<dbReference type="Proteomes" id="UP000218432">
    <property type="component" value="Chromosome 3"/>
</dbReference>
<organism evidence="1 2">
    <name type="scientific">Burkholderia stabilis</name>
    <dbReference type="NCBI Taxonomy" id="95485"/>
    <lineage>
        <taxon>Bacteria</taxon>
        <taxon>Pseudomonadati</taxon>
        <taxon>Pseudomonadota</taxon>
        <taxon>Betaproteobacteria</taxon>
        <taxon>Burkholderiales</taxon>
        <taxon>Burkholderiaceae</taxon>
        <taxon>Burkholderia</taxon>
        <taxon>Burkholderia cepacia complex</taxon>
    </lineage>
</organism>
<sequence>MIDSVAFGGDMRRCYRETVRAHRLAPARQGLITKL</sequence>
<accession>A0A1Y1BV50</accession>
<protein>
    <submittedName>
        <fullName evidence="1">Uncharacterized protein</fullName>
    </submittedName>
</protein>
<dbReference type="AlphaFoldDB" id="A0A1Y1BV50"/>
<proteinExistence type="predicted"/>
<reference evidence="1 2" key="1">
    <citation type="journal article" date="2017" name="Genome Announc.">
        <title>Complete Genome Sequence of Burkholderia stabilis FERMP-21014.</title>
        <authorList>
            <person name="Konishi K."/>
            <person name="Kumagai T."/>
            <person name="Sakasegawa S."/>
            <person name="Tamura T."/>
        </authorList>
    </citation>
    <scope>NUCLEOTIDE SEQUENCE [LARGE SCALE GENOMIC DNA]</scope>
    <source>
        <strain evidence="1 2">FERMP-21014</strain>
    </source>
</reference>
<evidence type="ECO:0000313" key="1">
    <source>
        <dbReference type="EMBL" id="BAX63883.1"/>
    </source>
</evidence>
<name>A0A1Y1BV50_9BURK</name>
<evidence type="ECO:0000313" key="2">
    <source>
        <dbReference type="Proteomes" id="UP000218432"/>
    </source>
</evidence>
<dbReference type="EMBL" id="AP018113">
    <property type="protein sequence ID" value="BAX63883.1"/>
    <property type="molecule type" value="Genomic_DNA"/>
</dbReference>
<gene>
    <name evidence="1" type="ORF">BSFP_067560</name>
</gene>